<protein>
    <recommendedName>
        <fullName evidence="2">Phospholipid scramblase</fullName>
    </recommendedName>
</protein>
<dbReference type="OrthoDB" id="191150at2759"/>
<comment type="similarity">
    <text evidence="1 2">Belongs to the phospholipid scramblase family.</text>
</comment>
<evidence type="ECO:0000313" key="3">
    <source>
        <dbReference type="EMBL" id="EEC43705.1"/>
    </source>
</evidence>
<dbReference type="PANTHER" id="PTHR23248:SF63">
    <property type="entry name" value="PHOSPHOLIPID SCRAMBLASE"/>
    <property type="match status" value="1"/>
</dbReference>
<dbReference type="InterPro" id="IPR005552">
    <property type="entry name" value="Scramblase"/>
</dbReference>
<dbReference type="InParanoid" id="B7GC30"/>
<dbReference type="EMBL" id="CM000627">
    <property type="protein sequence ID" value="EEC43705.1"/>
    <property type="molecule type" value="Genomic_DNA"/>
</dbReference>
<dbReference type="GeneID" id="7198492"/>
<evidence type="ECO:0000313" key="4">
    <source>
        <dbReference type="Proteomes" id="UP000000759"/>
    </source>
</evidence>
<dbReference type="PaxDb" id="2850-Phatr55111"/>
<accession>B7GC30</accession>
<dbReference type="Proteomes" id="UP000000759">
    <property type="component" value="Chromosome 25"/>
</dbReference>
<dbReference type="GO" id="GO:0017128">
    <property type="term" value="F:phospholipid scramblase activity"/>
    <property type="evidence" value="ECO:0007669"/>
    <property type="project" value="InterPro"/>
</dbReference>
<name>B7GC30_PHATC</name>
<dbReference type="Pfam" id="PF03803">
    <property type="entry name" value="Scramblase"/>
    <property type="match status" value="2"/>
</dbReference>
<dbReference type="GO" id="GO:0005886">
    <property type="term" value="C:plasma membrane"/>
    <property type="evidence" value="ECO:0007669"/>
    <property type="project" value="TreeGrafter"/>
</dbReference>
<dbReference type="AlphaFoldDB" id="B7GC30"/>
<dbReference type="eggNOG" id="KOG0621">
    <property type="taxonomic scope" value="Eukaryota"/>
</dbReference>
<gene>
    <name evidence="3" type="primary">PLS1</name>
    <name evidence="3" type="ORF">PHATRDRAFT_55111</name>
</gene>
<evidence type="ECO:0000256" key="2">
    <source>
        <dbReference type="RuleBase" id="RU363116"/>
    </source>
</evidence>
<sequence length="256" mass="28013">MGWMKESHEGTCNFLMQNQTMDRGTDAMKAHLSGCDKMDIRQTRRGWCQEMLGCEAKTEFRYFIGDQQIAHSLDDASCCCRFFCPLISPFVTVVKEVNTEAELLTVKRPCACAPGASSFSSGGVPLGSIKENCYYCVPQYKIRDDQGKDVYTVHPPTCCGGCCVNCCAEGNPCTRKGCCKASFRMYAPGQSNTNGDAPYVGQILKKPKSAMVEIFTDADAFEVAFPNDASVEQKALLVGTAIFLNANHFEENANSG</sequence>
<reference evidence="4" key="2">
    <citation type="submission" date="2008-08" db="EMBL/GenBank/DDBJ databases">
        <authorList>
            <consortium name="Diatom Consortium"/>
            <person name="Grigoriev I."/>
            <person name="Grimwood J."/>
            <person name="Kuo A."/>
            <person name="Otillar R.P."/>
            <person name="Salamov A."/>
            <person name="Detter J.C."/>
            <person name="Lindquist E."/>
            <person name="Shapiro H."/>
            <person name="Lucas S."/>
            <person name="Glavina del Rio T."/>
            <person name="Pitluck S."/>
            <person name="Rokhsar D."/>
            <person name="Bowler C."/>
        </authorList>
    </citation>
    <scope>GENOME REANNOTATION</scope>
    <source>
        <strain evidence="4">CCAP 1055/1</strain>
    </source>
</reference>
<evidence type="ECO:0000256" key="1">
    <source>
        <dbReference type="ARBA" id="ARBA00005350"/>
    </source>
</evidence>
<dbReference type="PANTHER" id="PTHR23248">
    <property type="entry name" value="PHOSPHOLIPID SCRAMBLASE-RELATED"/>
    <property type="match status" value="1"/>
</dbReference>
<proteinExistence type="inferred from homology"/>
<dbReference type="OMA" id="DAMFFEH"/>
<keyword evidence="4" id="KW-1185">Reference proteome</keyword>
<organism evidence="3 4">
    <name type="scientific">Phaeodactylum tricornutum (strain CCAP 1055/1)</name>
    <dbReference type="NCBI Taxonomy" id="556484"/>
    <lineage>
        <taxon>Eukaryota</taxon>
        <taxon>Sar</taxon>
        <taxon>Stramenopiles</taxon>
        <taxon>Ochrophyta</taxon>
        <taxon>Bacillariophyta</taxon>
        <taxon>Bacillariophyceae</taxon>
        <taxon>Bacillariophycidae</taxon>
        <taxon>Naviculales</taxon>
        <taxon>Phaeodactylaceae</taxon>
        <taxon>Phaeodactylum</taxon>
    </lineage>
</organism>
<dbReference type="RefSeq" id="XP_002184646.1">
    <property type="nucleotide sequence ID" value="XM_002184610.1"/>
</dbReference>
<dbReference type="KEGG" id="pti:PHATRDRAFT_55111"/>
<reference evidence="3 4" key="1">
    <citation type="journal article" date="2008" name="Nature">
        <title>The Phaeodactylum genome reveals the evolutionary history of diatom genomes.</title>
        <authorList>
            <person name="Bowler C."/>
            <person name="Allen A.E."/>
            <person name="Badger J.H."/>
            <person name="Grimwood J."/>
            <person name="Jabbari K."/>
            <person name="Kuo A."/>
            <person name="Maheswari U."/>
            <person name="Martens C."/>
            <person name="Maumus F."/>
            <person name="Otillar R.P."/>
            <person name="Rayko E."/>
            <person name="Salamov A."/>
            <person name="Vandepoele K."/>
            <person name="Beszteri B."/>
            <person name="Gruber A."/>
            <person name="Heijde M."/>
            <person name="Katinka M."/>
            <person name="Mock T."/>
            <person name="Valentin K."/>
            <person name="Verret F."/>
            <person name="Berges J.A."/>
            <person name="Brownlee C."/>
            <person name="Cadoret J.P."/>
            <person name="Chiovitti A."/>
            <person name="Choi C.J."/>
            <person name="Coesel S."/>
            <person name="De Martino A."/>
            <person name="Detter J.C."/>
            <person name="Durkin C."/>
            <person name="Falciatore A."/>
            <person name="Fournet J."/>
            <person name="Haruta M."/>
            <person name="Huysman M.J."/>
            <person name="Jenkins B.D."/>
            <person name="Jiroutova K."/>
            <person name="Jorgensen R.E."/>
            <person name="Joubert Y."/>
            <person name="Kaplan A."/>
            <person name="Kroger N."/>
            <person name="Kroth P.G."/>
            <person name="La Roche J."/>
            <person name="Lindquist E."/>
            <person name="Lommer M."/>
            <person name="Martin-Jezequel V."/>
            <person name="Lopez P.J."/>
            <person name="Lucas S."/>
            <person name="Mangogna M."/>
            <person name="McGinnis K."/>
            <person name="Medlin L.K."/>
            <person name="Montsant A."/>
            <person name="Oudot-Le Secq M.P."/>
            <person name="Napoli C."/>
            <person name="Obornik M."/>
            <person name="Parker M.S."/>
            <person name="Petit J.L."/>
            <person name="Porcel B.M."/>
            <person name="Poulsen N."/>
            <person name="Robison M."/>
            <person name="Rychlewski L."/>
            <person name="Rynearson T.A."/>
            <person name="Schmutz J."/>
            <person name="Shapiro H."/>
            <person name="Siaut M."/>
            <person name="Stanley M."/>
            <person name="Sussman M.R."/>
            <person name="Taylor A.R."/>
            <person name="Vardi A."/>
            <person name="von Dassow P."/>
            <person name="Vyverman W."/>
            <person name="Willis A."/>
            <person name="Wyrwicz L.S."/>
            <person name="Rokhsar D.S."/>
            <person name="Weissenbach J."/>
            <person name="Armbrust E.V."/>
            <person name="Green B.R."/>
            <person name="Van de Peer Y."/>
            <person name="Grigoriev I.V."/>
        </authorList>
    </citation>
    <scope>NUCLEOTIDE SEQUENCE [LARGE SCALE GENOMIC DNA]</scope>
    <source>
        <strain evidence="3 4">CCAP 1055/1</strain>
    </source>
</reference>
<dbReference type="HOGENOM" id="CLU_095159_0_0_1"/>